<dbReference type="GO" id="GO:0003677">
    <property type="term" value="F:DNA binding"/>
    <property type="evidence" value="ECO:0007669"/>
    <property type="project" value="UniProtKB-KW"/>
</dbReference>
<keyword evidence="2 5" id="KW-0238">DNA-binding</keyword>
<keyword evidence="3" id="KW-0804">Transcription</keyword>
<protein>
    <submittedName>
        <fullName evidence="5">DeoR/GlpR family DNA-binding transcription regulator</fullName>
    </submittedName>
</protein>
<dbReference type="SUPFAM" id="SSF46785">
    <property type="entry name" value="Winged helix' DNA-binding domain"/>
    <property type="match status" value="1"/>
</dbReference>
<comment type="caution">
    <text evidence="5">The sequence shown here is derived from an EMBL/GenBank/DDBJ whole genome shotgun (WGS) entry which is preliminary data.</text>
</comment>
<evidence type="ECO:0000256" key="2">
    <source>
        <dbReference type="ARBA" id="ARBA00023125"/>
    </source>
</evidence>
<reference evidence="5 6" key="1">
    <citation type="submission" date="2023-08" db="EMBL/GenBank/DDBJ databases">
        <title>Whole genome sequencing of Enterococcus.</title>
        <authorList>
            <person name="Kaptchouang Tchatchouang C.D."/>
            <person name="Ateba C.N."/>
        </authorList>
    </citation>
    <scope>NUCLEOTIDE SEQUENCE [LARGE SCALE GENOMIC DNA]</scope>
    <source>
        <strain evidence="5 6">ENT3_CNKT_NWU</strain>
    </source>
</reference>
<dbReference type="InterPro" id="IPR037171">
    <property type="entry name" value="NagB/RpiA_transferase-like"/>
</dbReference>
<evidence type="ECO:0000313" key="5">
    <source>
        <dbReference type="EMBL" id="MDP8590523.1"/>
    </source>
</evidence>
<name>A0AAJ1SMZ3_9ENTE</name>
<dbReference type="AlphaFoldDB" id="A0AAJ1SMZ3"/>
<dbReference type="SMART" id="SM01134">
    <property type="entry name" value="DeoRC"/>
    <property type="match status" value="1"/>
</dbReference>
<dbReference type="InterPro" id="IPR018356">
    <property type="entry name" value="Tscrpt_reg_HTH_DeoR_CS"/>
</dbReference>
<evidence type="ECO:0000256" key="1">
    <source>
        <dbReference type="ARBA" id="ARBA00023015"/>
    </source>
</evidence>
<gene>
    <name evidence="5" type="ORF">RAN64_10885</name>
</gene>
<dbReference type="SMART" id="SM00420">
    <property type="entry name" value="HTH_DEOR"/>
    <property type="match status" value="1"/>
</dbReference>
<dbReference type="EMBL" id="JAVBZS010000035">
    <property type="protein sequence ID" value="MDP8590523.1"/>
    <property type="molecule type" value="Genomic_DNA"/>
</dbReference>
<dbReference type="Proteomes" id="UP001238215">
    <property type="component" value="Unassembled WGS sequence"/>
</dbReference>
<proteinExistence type="predicted"/>
<dbReference type="Pfam" id="PF00455">
    <property type="entry name" value="DeoRC"/>
    <property type="match status" value="1"/>
</dbReference>
<evidence type="ECO:0000313" key="6">
    <source>
        <dbReference type="Proteomes" id="UP001238215"/>
    </source>
</evidence>
<dbReference type="Pfam" id="PF08220">
    <property type="entry name" value="HTH_DeoR"/>
    <property type="match status" value="1"/>
</dbReference>
<dbReference type="InterPro" id="IPR001034">
    <property type="entry name" value="DeoR_HTH"/>
</dbReference>
<dbReference type="PANTHER" id="PTHR30363">
    <property type="entry name" value="HTH-TYPE TRANSCRIPTIONAL REGULATOR SRLR-RELATED"/>
    <property type="match status" value="1"/>
</dbReference>
<sequence length="248" mass="28505">MYQQERIQKILQLLQNKGRLTKQEIMATFAISSDTARRDILQVCQSPKVIRTHGGIMLANPDQHVFDFFQREQLAQPEKKRMSHCVVEQLVEGGVYFFDVSTTLVLAAKEVNLPCSIYTHSLDVAFELATKEKVTVHLLGGVFDFANRFFYSPAEVALLNQVKFDQCFLGGASIEPEGVFFKEQTNANIKRQVIHQSRLVTLVAEHQKFSKQATYLGIYFPEIHQFITDQEMTIDEKNYFNETTKICR</sequence>
<dbReference type="InterPro" id="IPR014036">
    <property type="entry name" value="DeoR-like_C"/>
</dbReference>
<dbReference type="InterPro" id="IPR036388">
    <property type="entry name" value="WH-like_DNA-bd_sf"/>
</dbReference>
<evidence type="ECO:0000256" key="3">
    <source>
        <dbReference type="ARBA" id="ARBA00023163"/>
    </source>
</evidence>
<dbReference type="GO" id="GO:0003700">
    <property type="term" value="F:DNA-binding transcription factor activity"/>
    <property type="evidence" value="ECO:0007669"/>
    <property type="project" value="InterPro"/>
</dbReference>
<keyword evidence="6" id="KW-1185">Reference proteome</keyword>
<keyword evidence="1" id="KW-0805">Transcription regulation</keyword>
<dbReference type="InterPro" id="IPR050313">
    <property type="entry name" value="Carb_Metab_HTH_regulators"/>
</dbReference>
<dbReference type="InterPro" id="IPR036390">
    <property type="entry name" value="WH_DNA-bd_sf"/>
</dbReference>
<dbReference type="PROSITE" id="PS51000">
    <property type="entry name" value="HTH_DEOR_2"/>
    <property type="match status" value="1"/>
</dbReference>
<dbReference type="PROSITE" id="PS00894">
    <property type="entry name" value="HTH_DEOR_1"/>
    <property type="match status" value="1"/>
</dbReference>
<evidence type="ECO:0000259" key="4">
    <source>
        <dbReference type="PROSITE" id="PS51000"/>
    </source>
</evidence>
<dbReference type="SUPFAM" id="SSF100950">
    <property type="entry name" value="NagB/RpiA/CoA transferase-like"/>
    <property type="match status" value="1"/>
</dbReference>
<feature type="domain" description="HTH deoR-type" evidence="4">
    <location>
        <begin position="3"/>
        <end position="58"/>
    </location>
</feature>
<dbReference type="RefSeq" id="WP_047929666.1">
    <property type="nucleotide sequence ID" value="NZ_JAFLJB010000056.1"/>
</dbReference>
<accession>A0AAJ1SMZ3</accession>
<dbReference type="PANTHER" id="PTHR30363:SF51">
    <property type="entry name" value="HTH-TYPE TRANSCRIPTIONAL REPRESSOR GLCR"/>
    <property type="match status" value="1"/>
</dbReference>
<organism evidence="5 6">
    <name type="scientific">Enterococcus lactis</name>
    <dbReference type="NCBI Taxonomy" id="357441"/>
    <lineage>
        <taxon>Bacteria</taxon>
        <taxon>Bacillati</taxon>
        <taxon>Bacillota</taxon>
        <taxon>Bacilli</taxon>
        <taxon>Lactobacillales</taxon>
        <taxon>Enterococcaceae</taxon>
        <taxon>Enterococcus</taxon>
    </lineage>
</organism>
<dbReference type="Gene3D" id="1.10.10.10">
    <property type="entry name" value="Winged helix-like DNA-binding domain superfamily/Winged helix DNA-binding domain"/>
    <property type="match status" value="1"/>
</dbReference>